<evidence type="ECO:0000313" key="2">
    <source>
        <dbReference type="EMBL" id="XBO37030.1"/>
    </source>
</evidence>
<protein>
    <submittedName>
        <fullName evidence="2">Phasin family protein</fullName>
    </submittedName>
</protein>
<dbReference type="AlphaFoldDB" id="A0AAU7JA14"/>
<evidence type="ECO:0000259" key="1">
    <source>
        <dbReference type="Pfam" id="PF09361"/>
    </source>
</evidence>
<dbReference type="Pfam" id="PF09361">
    <property type="entry name" value="Phasin_2"/>
    <property type="match status" value="1"/>
</dbReference>
<proteinExistence type="predicted"/>
<sequence length="113" mass="12081">MATQFEDFQKLGKENVDVAMKSLGTASKGVQAIAAETADYSKKAFEGASAVAEKLVSVKTLDKAFEIQSDYMKTAYEGFVAYASKVGELYSSLAKDAVKPYETLFAKATAAAK</sequence>
<accession>A0AAU7JA14</accession>
<organism evidence="2">
    <name type="scientific">Alsobacter sp. KACC 23698</name>
    <dbReference type="NCBI Taxonomy" id="3149229"/>
    <lineage>
        <taxon>Bacteria</taxon>
        <taxon>Pseudomonadati</taxon>
        <taxon>Pseudomonadota</taxon>
        <taxon>Alphaproteobacteria</taxon>
        <taxon>Hyphomicrobiales</taxon>
        <taxon>Alsobacteraceae</taxon>
        <taxon>Alsobacter</taxon>
    </lineage>
</organism>
<reference evidence="2" key="1">
    <citation type="submission" date="2024-05" db="EMBL/GenBank/DDBJ databases">
        <authorList>
            <person name="Kim S."/>
            <person name="Heo J."/>
            <person name="Choi H."/>
            <person name="Choi Y."/>
            <person name="Kwon S.-W."/>
            <person name="Kim Y."/>
        </authorList>
    </citation>
    <scope>NUCLEOTIDE SEQUENCE</scope>
    <source>
        <strain evidence="2">KACC 23698</strain>
    </source>
</reference>
<name>A0AAU7JA14_9HYPH</name>
<dbReference type="RefSeq" id="WP_406853853.1">
    <property type="nucleotide sequence ID" value="NZ_CP157484.1"/>
</dbReference>
<dbReference type="EMBL" id="CP157484">
    <property type="protein sequence ID" value="XBO37030.1"/>
    <property type="molecule type" value="Genomic_DNA"/>
</dbReference>
<gene>
    <name evidence="2" type="ORF">ABEG18_14935</name>
</gene>
<feature type="domain" description="Phasin" evidence="1">
    <location>
        <begin position="6"/>
        <end position="102"/>
    </location>
</feature>
<dbReference type="InterPro" id="IPR018968">
    <property type="entry name" value="Phasin"/>
</dbReference>